<keyword evidence="7" id="KW-1185">Reference proteome</keyword>
<keyword evidence="3" id="KW-0862">Zinc</keyword>
<dbReference type="MEROPS" id="M04.024"/>
<reference evidence="6 7" key="1">
    <citation type="journal article" date="2011" name="Cell">
        <title>Insight into structure and assembly of the nuclear pore complex by utilizing the genome of a eukaryotic thermophile.</title>
        <authorList>
            <person name="Amlacher S."/>
            <person name="Sarges P."/>
            <person name="Flemming D."/>
            <person name="van Noort V."/>
            <person name="Kunze R."/>
            <person name="Devos D.P."/>
            <person name="Arumugam M."/>
            <person name="Bork P."/>
            <person name="Hurt E."/>
        </authorList>
    </citation>
    <scope>NUCLEOTIDE SEQUENCE [LARGE SCALE GENOMIC DNA]</scope>
    <source>
        <strain evidence="7">DSM 1495 / CBS 144.50 / IMI 039719</strain>
    </source>
</reference>
<keyword evidence="1" id="KW-0645">Protease</keyword>
<accession>G0S2V7</accession>
<dbReference type="InterPro" id="IPR027268">
    <property type="entry name" value="Peptidase_M4/M1_CTD_sf"/>
</dbReference>
<feature type="domain" description="Peptidase M4 C-terminal" evidence="5">
    <location>
        <begin position="46"/>
        <end position="88"/>
    </location>
</feature>
<evidence type="ECO:0000256" key="4">
    <source>
        <dbReference type="ARBA" id="ARBA00023049"/>
    </source>
</evidence>
<evidence type="ECO:0000256" key="1">
    <source>
        <dbReference type="ARBA" id="ARBA00022670"/>
    </source>
</evidence>
<dbReference type="SUPFAM" id="SSF55486">
    <property type="entry name" value="Metalloproteases ('zincins'), catalytic domain"/>
    <property type="match status" value="1"/>
</dbReference>
<dbReference type="PANTHER" id="PTHR43579">
    <property type="match status" value="1"/>
</dbReference>
<dbReference type="GO" id="GO:0006508">
    <property type="term" value="P:proteolysis"/>
    <property type="evidence" value="ECO:0007669"/>
    <property type="project" value="UniProtKB-KW"/>
</dbReference>
<dbReference type="AlphaFoldDB" id="G0S2V7"/>
<evidence type="ECO:0000256" key="2">
    <source>
        <dbReference type="ARBA" id="ARBA00022801"/>
    </source>
</evidence>
<dbReference type="Gene3D" id="1.10.390.10">
    <property type="entry name" value="Neutral Protease Domain 2"/>
    <property type="match status" value="1"/>
</dbReference>
<dbReference type="Proteomes" id="UP000008066">
    <property type="component" value="Unassembled WGS sequence"/>
</dbReference>
<dbReference type="OrthoDB" id="5332336at2759"/>
<dbReference type="HOGENOM" id="CLU_2468865_0_0_1"/>
<proteinExistence type="predicted"/>
<protein>
    <recommendedName>
        <fullName evidence="5">Peptidase M4 C-terminal domain-containing protein</fullName>
    </recommendedName>
</protein>
<dbReference type="STRING" id="759272.G0S2V7"/>
<evidence type="ECO:0000313" key="6">
    <source>
        <dbReference type="EMBL" id="EGS22340.1"/>
    </source>
</evidence>
<dbReference type="EMBL" id="GL988040">
    <property type="protein sequence ID" value="EGS22340.1"/>
    <property type="molecule type" value="Genomic_DNA"/>
</dbReference>
<gene>
    <name evidence="6" type="ORF">CTHT_0018640</name>
</gene>
<dbReference type="eggNOG" id="ENOG502SHBN">
    <property type="taxonomic scope" value="Eukaryota"/>
</dbReference>
<dbReference type="InterPro" id="IPR052759">
    <property type="entry name" value="Metalloprotease_M4"/>
</dbReference>
<dbReference type="KEGG" id="cthr:CTHT_0018640"/>
<keyword evidence="4" id="KW-0482">Metalloprotease</keyword>
<keyword evidence="2" id="KW-0378">Hydrolase</keyword>
<evidence type="ECO:0000256" key="3">
    <source>
        <dbReference type="ARBA" id="ARBA00022833"/>
    </source>
</evidence>
<organism evidence="7">
    <name type="scientific">Chaetomium thermophilum (strain DSM 1495 / CBS 144.50 / IMI 039719)</name>
    <name type="common">Thermochaetoides thermophila</name>
    <dbReference type="NCBI Taxonomy" id="759272"/>
    <lineage>
        <taxon>Eukaryota</taxon>
        <taxon>Fungi</taxon>
        <taxon>Dikarya</taxon>
        <taxon>Ascomycota</taxon>
        <taxon>Pezizomycotina</taxon>
        <taxon>Sordariomycetes</taxon>
        <taxon>Sordariomycetidae</taxon>
        <taxon>Sordariales</taxon>
        <taxon>Chaetomiaceae</taxon>
        <taxon>Thermochaetoides</taxon>
    </lineage>
</organism>
<dbReference type="GO" id="GO:0004222">
    <property type="term" value="F:metalloendopeptidase activity"/>
    <property type="evidence" value="ECO:0007669"/>
    <property type="project" value="InterPro"/>
</dbReference>
<name>G0S2V7_CHATD</name>
<evidence type="ECO:0000259" key="5">
    <source>
        <dbReference type="Pfam" id="PF02868"/>
    </source>
</evidence>
<dbReference type="GeneID" id="18255902"/>
<dbReference type="Pfam" id="PF02868">
    <property type="entry name" value="Peptidase_M4_C"/>
    <property type="match status" value="1"/>
</dbReference>
<dbReference type="InterPro" id="IPR001570">
    <property type="entry name" value="Peptidase_M4_C_domain"/>
</dbReference>
<dbReference type="PANTHER" id="PTHR43579:SF1">
    <property type="entry name" value="NEUTRAL METALLOPROTEINASE"/>
    <property type="match status" value="1"/>
</dbReference>
<evidence type="ECO:0000313" key="7">
    <source>
        <dbReference type="Proteomes" id="UP000008066"/>
    </source>
</evidence>
<sequence length="88" mass="9727">MGTTPAATMTRKLTKKIKALAKENILIGDKIRDARVAHAVLQYNSPLIYRNESGALNENIADVFGIIVKQLYENEDAEHADWLVGEGC</sequence>
<dbReference type="RefSeq" id="XP_006692359.1">
    <property type="nucleotide sequence ID" value="XM_006692296.1"/>
</dbReference>